<gene>
    <name evidence="1" type="ORF">POTOM_047538</name>
</gene>
<proteinExistence type="predicted"/>
<evidence type="ECO:0000313" key="1">
    <source>
        <dbReference type="EMBL" id="KAG6747648.1"/>
    </source>
</evidence>
<accession>A0A8X7YFQ3</accession>
<name>A0A8X7YFQ3_POPTO</name>
<sequence>MEVEFMEREPFCNTIPDKPSDGNRLVMTEFENGNRLLPKIFLGDKNRLWQLTGGFDLMDAGHGYFLVKFDLEYDRWDNLQGNALEIYLNLPVAGKVWIRDHRYRLEYEGLRIICGGWGCYCHHGRSCPLDNKNDSPEKMSGRDSTTAIETNHKGAVNLDNPAKEAVQLGESEFHGEWLVVSRNTKSNSMSNKGDSIKGKYSTKINNKLGRRMISQLGFRRIMGFILQALMGGLYRELAWVLACLYGMIDGLRNRGRNLNIPGSNRQYHGHGLRDLARDMVTEHKWSWSIKLQAPERIRNLVCLIFHDKLPANGFYTLETCCKGLRSRNSSYVQGRQCCADYLAKLAAKGSNALIIWDSPPPGMNHLLQADLTGLCFSRAS</sequence>
<dbReference type="Proteomes" id="UP000886885">
    <property type="component" value="Chromosome 14D"/>
</dbReference>
<dbReference type="AlphaFoldDB" id="A0A8X7YFQ3"/>
<protein>
    <recommendedName>
        <fullName evidence="3">DUF4283 domain-containing protein</fullName>
    </recommendedName>
</protein>
<evidence type="ECO:0000313" key="2">
    <source>
        <dbReference type="Proteomes" id="UP000886885"/>
    </source>
</evidence>
<evidence type="ECO:0008006" key="3">
    <source>
        <dbReference type="Google" id="ProtNLM"/>
    </source>
</evidence>
<dbReference type="OrthoDB" id="851886at2759"/>
<keyword evidence="2" id="KW-1185">Reference proteome</keyword>
<organism evidence="1 2">
    <name type="scientific">Populus tomentosa</name>
    <name type="common">Chinese white poplar</name>
    <dbReference type="NCBI Taxonomy" id="118781"/>
    <lineage>
        <taxon>Eukaryota</taxon>
        <taxon>Viridiplantae</taxon>
        <taxon>Streptophyta</taxon>
        <taxon>Embryophyta</taxon>
        <taxon>Tracheophyta</taxon>
        <taxon>Spermatophyta</taxon>
        <taxon>Magnoliopsida</taxon>
        <taxon>eudicotyledons</taxon>
        <taxon>Gunneridae</taxon>
        <taxon>Pentapetalae</taxon>
        <taxon>rosids</taxon>
        <taxon>fabids</taxon>
        <taxon>Malpighiales</taxon>
        <taxon>Salicaceae</taxon>
        <taxon>Saliceae</taxon>
        <taxon>Populus</taxon>
    </lineage>
</organism>
<dbReference type="EMBL" id="JAAWWB010000028">
    <property type="protein sequence ID" value="KAG6747648.1"/>
    <property type="molecule type" value="Genomic_DNA"/>
</dbReference>
<comment type="caution">
    <text evidence="1">The sequence shown here is derived from an EMBL/GenBank/DDBJ whole genome shotgun (WGS) entry which is preliminary data.</text>
</comment>
<reference evidence="1" key="1">
    <citation type="journal article" date="2020" name="bioRxiv">
        <title>Hybrid origin of Populus tomentosa Carr. identified through genome sequencing and phylogenomic analysis.</title>
        <authorList>
            <person name="An X."/>
            <person name="Gao K."/>
            <person name="Chen Z."/>
            <person name="Li J."/>
            <person name="Yang X."/>
            <person name="Yang X."/>
            <person name="Zhou J."/>
            <person name="Guo T."/>
            <person name="Zhao T."/>
            <person name="Huang S."/>
            <person name="Miao D."/>
            <person name="Khan W.U."/>
            <person name="Rao P."/>
            <person name="Ye M."/>
            <person name="Lei B."/>
            <person name="Liao W."/>
            <person name="Wang J."/>
            <person name="Ji L."/>
            <person name="Li Y."/>
            <person name="Guo B."/>
            <person name="Mustafa N.S."/>
            <person name="Li S."/>
            <person name="Yun Q."/>
            <person name="Keller S.R."/>
            <person name="Mao J."/>
            <person name="Zhang R."/>
            <person name="Strauss S.H."/>
        </authorList>
    </citation>
    <scope>NUCLEOTIDE SEQUENCE</scope>
    <source>
        <strain evidence="1">GM15</strain>
        <tissue evidence="1">Leaf</tissue>
    </source>
</reference>